<reference evidence="1" key="1">
    <citation type="submission" date="2014-11" db="EMBL/GenBank/DDBJ databases">
        <authorList>
            <person name="Amaro Gonzalez C."/>
        </authorList>
    </citation>
    <scope>NUCLEOTIDE SEQUENCE</scope>
</reference>
<organism evidence="1">
    <name type="scientific">Anguilla anguilla</name>
    <name type="common">European freshwater eel</name>
    <name type="synonym">Muraena anguilla</name>
    <dbReference type="NCBI Taxonomy" id="7936"/>
    <lineage>
        <taxon>Eukaryota</taxon>
        <taxon>Metazoa</taxon>
        <taxon>Chordata</taxon>
        <taxon>Craniata</taxon>
        <taxon>Vertebrata</taxon>
        <taxon>Euteleostomi</taxon>
        <taxon>Actinopterygii</taxon>
        <taxon>Neopterygii</taxon>
        <taxon>Teleostei</taxon>
        <taxon>Anguilliformes</taxon>
        <taxon>Anguillidae</taxon>
        <taxon>Anguilla</taxon>
    </lineage>
</organism>
<dbReference type="EMBL" id="GBXM01071175">
    <property type="protein sequence ID" value="JAH37402.1"/>
    <property type="molecule type" value="Transcribed_RNA"/>
</dbReference>
<protein>
    <submittedName>
        <fullName evidence="1">Uncharacterized protein</fullName>
    </submittedName>
</protein>
<accession>A0A0E9S867</accession>
<reference evidence="1" key="2">
    <citation type="journal article" date="2015" name="Fish Shellfish Immunol.">
        <title>Early steps in the European eel (Anguilla anguilla)-Vibrio vulnificus interaction in the gills: Role of the RtxA13 toxin.</title>
        <authorList>
            <person name="Callol A."/>
            <person name="Pajuelo D."/>
            <person name="Ebbesson L."/>
            <person name="Teles M."/>
            <person name="MacKenzie S."/>
            <person name="Amaro C."/>
        </authorList>
    </citation>
    <scope>NUCLEOTIDE SEQUENCE</scope>
</reference>
<sequence length="51" mass="5686">MTFDLIWPNVLRCIKSGGCQTEVTEGCSEGSYWGVLLSIRCFSQSTAKMNH</sequence>
<dbReference type="AlphaFoldDB" id="A0A0E9S867"/>
<name>A0A0E9S867_ANGAN</name>
<proteinExistence type="predicted"/>
<evidence type="ECO:0000313" key="1">
    <source>
        <dbReference type="EMBL" id="JAH37402.1"/>
    </source>
</evidence>